<evidence type="ECO:0000259" key="6">
    <source>
        <dbReference type="PROSITE" id="PS50893"/>
    </source>
</evidence>
<dbReference type="PROSITE" id="PS00211">
    <property type="entry name" value="ABC_TRANSPORTER_1"/>
    <property type="match status" value="1"/>
</dbReference>
<dbReference type="PROSITE" id="PS50893">
    <property type="entry name" value="ABC_TRANSPORTER_2"/>
    <property type="match status" value="1"/>
</dbReference>
<proteinExistence type="predicted"/>
<dbReference type="EMBL" id="SOAM01000001">
    <property type="protein sequence ID" value="TDS80249.1"/>
    <property type="molecule type" value="Genomic_DNA"/>
</dbReference>
<dbReference type="InterPro" id="IPR027417">
    <property type="entry name" value="P-loop_NTPase"/>
</dbReference>
<dbReference type="GO" id="GO:0005524">
    <property type="term" value="F:ATP binding"/>
    <property type="evidence" value="ECO:0007669"/>
    <property type="project" value="UniProtKB-KW"/>
</dbReference>
<keyword evidence="2" id="KW-0813">Transport</keyword>
<protein>
    <submittedName>
        <fullName evidence="7">ABC-2 type transport system ATP-binding protein</fullName>
    </submittedName>
</protein>
<reference evidence="7 8" key="1">
    <citation type="submission" date="2019-03" db="EMBL/GenBank/DDBJ databases">
        <title>Genomic Encyclopedia of Archaeal and Bacterial Type Strains, Phase II (KMG-II): from individual species to whole genera.</title>
        <authorList>
            <person name="Goeker M."/>
        </authorList>
    </citation>
    <scope>NUCLEOTIDE SEQUENCE [LARGE SCALE GENOMIC DNA]</scope>
    <source>
        <strain evidence="7 8">DSM 24782</strain>
    </source>
</reference>
<dbReference type="SMART" id="SM00382">
    <property type="entry name" value="AAA"/>
    <property type="match status" value="1"/>
</dbReference>
<dbReference type="GO" id="GO:0046677">
    <property type="term" value="P:response to antibiotic"/>
    <property type="evidence" value="ECO:0007669"/>
    <property type="project" value="UniProtKB-KW"/>
</dbReference>
<keyword evidence="4 7" id="KW-0067">ATP-binding</keyword>
<dbReference type="OrthoDB" id="9804819at2"/>
<evidence type="ECO:0000256" key="4">
    <source>
        <dbReference type="ARBA" id="ARBA00022840"/>
    </source>
</evidence>
<evidence type="ECO:0000313" key="8">
    <source>
        <dbReference type="Proteomes" id="UP000295344"/>
    </source>
</evidence>
<organism evidence="7 8">
    <name type="scientific">Amnibacterium kyonggiense</name>
    <dbReference type="NCBI Taxonomy" id="595671"/>
    <lineage>
        <taxon>Bacteria</taxon>
        <taxon>Bacillati</taxon>
        <taxon>Actinomycetota</taxon>
        <taxon>Actinomycetes</taxon>
        <taxon>Micrococcales</taxon>
        <taxon>Microbacteriaceae</taxon>
        <taxon>Amnibacterium</taxon>
    </lineage>
</organism>
<evidence type="ECO:0000256" key="1">
    <source>
        <dbReference type="ARBA" id="ARBA00004202"/>
    </source>
</evidence>
<keyword evidence="5" id="KW-0046">Antibiotic resistance</keyword>
<keyword evidence="8" id="KW-1185">Reference proteome</keyword>
<dbReference type="Proteomes" id="UP000295344">
    <property type="component" value="Unassembled WGS sequence"/>
</dbReference>
<comment type="subcellular location">
    <subcellularLocation>
        <location evidence="1">Cell membrane</location>
        <topology evidence="1">Peripheral membrane protein</topology>
    </subcellularLocation>
</comment>
<dbReference type="AlphaFoldDB" id="A0A4R7FRH9"/>
<dbReference type="Gene3D" id="3.40.50.300">
    <property type="entry name" value="P-loop containing nucleotide triphosphate hydrolases"/>
    <property type="match status" value="1"/>
</dbReference>
<gene>
    <name evidence="7" type="ORF">CLV52_0804</name>
</gene>
<name>A0A4R7FRH9_9MICO</name>
<comment type="caution">
    <text evidence="7">The sequence shown here is derived from an EMBL/GenBank/DDBJ whole genome shotgun (WGS) entry which is preliminary data.</text>
</comment>
<feature type="domain" description="ABC transporter" evidence="6">
    <location>
        <begin position="7"/>
        <end position="230"/>
    </location>
</feature>
<dbReference type="SUPFAM" id="SSF52540">
    <property type="entry name" value="P-loop containing nucleoside triphosphate hydrolases"/>
    <property type="match status" value="1"/>
</dbReference>
<dbReference type="CDD" id="cd03230">
    <property type="entry name" value="ABC_DR_subfamily_A"/>
    <property type="match status" value="1"/>
</dbReference>
<dbReference type="RefSeq" id="WP_133764987.1">
    <property type="nucleotide sequence ID" value="NZ_BAAARP010000001.1"/>
</dbReference>
<accession>A0A4R7FRH9</accession>
<evidence type="ECO:0000256" key="2">
    <source>
        <dbReference type="ARBA" id="ARBA00022448"/>
    </source>
</evidence>
<dbReference type="InterPro" id="IPR017871">
    <property type="entry name" value="ABC_transporter-like_CS"/>
</dbReference>
<dbReference type="InterPro" id="IPR003593">
    <property type="entry name" value="AAA+_ATPase"/>
</dbReference>
<evidence type="ECO:0000256" key="3">
    <source>
        <dbReference type="ARBA" id="ARBA00022741"/>
    </source>
</evidence>
<dbReference type="GO" id="GO:0005886">
    <property type="term" value="C:plasma membrane"/>
    <property type="evidence" value="ECO:0007669"/>
    <property type="project" value="UniProtKB-SubCell"/>
</dbReference>
<dbReference type="InterPro" id="IPR003439">
    <property type="entry name" value="ABC_transporter-like_ATP-bd"/>
</dbReference>
<dbReference type="PANTHER" id="PTHR42711">
    <property type="entry name" value="ABC TRANSPORTER ATP-BINDING PROTEIN"/>
    <property type="match status" value="1"/>
</dbReference>
<dbReference type="InterPro" id="IPR050763">
    <property type="entry name" value="ABC_transporter_ATP-binding"/>
</dbReference>
<dbReference type="Pfam" id="PF00005">
    <property type="entry name" value="ABC_tran"/>
    <property type="match status" value="1"/>
</dbReference>
<dbReference type="GO" id="GO:0016887">
    <property type="term" value="F:ATP hydrolysis activity"/>
    <property type="evidence" value="ECO:0007669"/>
    <property type="project" value="InterPro"/>
</dbReference>
<evidence type="ECO:0000313" key="7">
    <source>
        <dbReference type="EMBL" id="TDS80249.1"/>
    </source>
</evidence>
<evidence type="ECO:0000256" key="5">
    <source>
        <dbReference type="ARBA" id="ARBA00023251"/>
    </source>
</evidence>
<keyword evidence="3" id="KW-0547">Nucleotide-binding</keyword>
<dbReference type="PANTHER" id="PTHR42711:SF17">
    <property type="entry name" value="ABC TRANSPORTER ATP-BINDING PROTEIN"/>
    <property type="match status" value="1"/>
</dbReference>
<sequence length="305" mass="31967">MTSSPPIRLTGLAKQFAKLRAVDGLDLTVQRGEVVALLGPNGAGKSTTIDLLLGLSTPTAGTAELFGGAPRGAVVAGRVGAMLQGGALLPTTTVAESVALVAAAHRHPLPVAEAMERAGVTAFAKQKVARLSGGQLQRARFAVAIVSDPELLILDEPTAAMDVEGRRAFWTSMHELTDAGRTVVFATHYLDEADAFADRVVMMSRGRVVADGTPAEVKAVVAGRTVGVTLRAPAGDLEQRLRADPAVQHVEVRGERLRVATTDSDAVLRLLLAERADAHDIEVTARTMDDAFLALTAAETEEASR</sequence>